<accession>A0A4C1UBV3</accession>
<evidence type="ECO:0000313" key="4">
    <source>
        <dbReference type="Proteomes" id="UP000299102"/>
    </source>
</evidence>
<feature type="region of interest" description="Disordered" evidence="1">
    <location>
        <begin position="1"/>
        <end position="23"/>
    </location>
</feature>
<dbReference type="STRING" id="151549.A0A4C1UBV3"/>
<dbReference type="PANTHER" id="PTHR46599">
    <property type="entry name" value="PIGGYBAC TRANSPOSABLE ELEMENT-DERIVED PROTEIN 4"/>
    <property type="match status" value="1"/>
</dbReference>
<evidence type="ECO:0000259" key="2">
    <source>
        <dbReference type="Pfam" id="PF13843"/>
    </source>
</evidence>
<evidence type="ECO:0000256" key="1">
    <source>
        <dbReference type="SAM" id="MobiDB-lite"/>
    </source>
</evidence>
<feature type="domain" description="PiggyBac transposable element-derived protein" evidence="2">
    <location>
        <begin position="215"/>
        <end position="493"/>
    </location>
</feature>
<proteinExistence type="predicted"/>
<comment type="caution">
    <text evidence="3">The sequence shown here is derived from an EMBL/GenBank/DDBJ whole genome shotgun (WGS) entry which is preliminary data.</text>
</comment>
<keyword evidence="4" id="KW-1185">Reference proteome</keyword>
<dbReference type="InterPro" id="IPR029526">
    <property type="entry name" value="PGBD"/>
</dbReference>
<sequence>MTSEGVATSARKLQRGQSKRGFSENEPTMACFLDIENTFNNVAIESVLSMLDESQVGSYSLRANVIEELQTQWRRKAWATWATAYGLAERFNIMARRKRLEESEIASFLMEEEEETEDGSNSETENDLIEDDVQSDFEDEYIDEVIEESPNDTSTTSENQRHDHRIVIPPQRVIRGKNRHVWATSKGQSSGRTTAINIVRSNRGPSRMCRNIFEPLGYFQLFITEEIIQEIVQWTNVEISNKRSDTMTSLTFADTNATEIESFIGLLTLSAAMKDNHLSTVELFDSSFTGSRYVAVMSRDRFDFIVRCLRMDDKTLRPDRRQQDPFIPIRKVWDMFIAQCKMNYSPGSNVTIDEQLLGFRGRCPFRMYIPNKPNKYGIKIPMMCDSGTYYMINALPYIGKATNTNGLPQGEYYLKELSQPVHGSNRNITCDNWFTSIPASKSLLLEPHKLTVVGTVRSNKREIPEELKNSRSRPVGTSMFCFDGPLTLASYKPAFKVGVYVVIVR</sequence>
<dbReference type="Proteomes" id="UP000299102">
    <property type="component" value="Unassembled WGS sequence"/>
</dbReference>
<organism evidence="3 4">
    <name type="scientific">Eumeta variegata</name>
    <name type="common">Bagworm moth</name>
    <name type="synonym">Eumeta japonica</name>
    <dbReference type="NCBI Taxonomy" id="151549"/>
    <lineage>
        <taxon>Eukaryota</taxon>
        <taxon>Metazoa</taxon>
        <taxon>Ecdysozoa</taxon>
        <taxon>Arthropoda</taxon>
        <taxon>Hexapoda</taxon>
        <taxon>Insecta</taxon>
        <taxon>Pterygota</taxon>
        <taxon>Neoptera</taxon>
        <taxon>Endopterygota</taxon>
        <taxon>Lepidoptera</taxon>
        <taxon>Glossata</taxon>
        <taxon>Ditrysia</taxon>
        <taxon>Tineoidea</taxon>
        <taxon>Psychidae</taxon>
        <taxon>Oiketicinae</taxon>
        <taxon>Eumeta</taxon>
    </lineage>
</organism>
<dbReference type="Pfam" id="PF13843">
    <property type="entry name" value="DDE_Tnp_1_7"/>
    <property type="match status" value="1"/>
</dbReference>
<reference evidence="3 4" key="1">
    <citation type="journal article" date="2019" name="Commun. Biol.">
        <title>The bagworm genome reveals a unique fibroin gene that provides high tensile strength.</title>
        <authorList>
            <person name="Kono N."/>
            <person name="Nakamura H."/>
            <person name="Ohtoshi R."/>
            <person name="Tomita M."/>
            <person name="Numata K."/>
            <person name="Arakawa K."/>
        </authorList>
    </citation>
    <scope>NUCLEOTIDE SEQUENCE [LARGE SCALE GENOMIC DNA]</scope>
</reference>
<dbReference type="OrthoDB" id="6770266at2759"/>
<dbReference type="EMBL" id="BGZK01000152">
    <property type="protein sequence ID" value="GBP23607.1"/>
    <property type="molecule type" value="Genomic_DNA"/>
</dbReference>
<gene>
    <name evidence="3" type="primary">PGBD4</name>
    <name evidence="3" type="ORF">EVAR_80224_1</name>
</gene>
<dbReference type="AlphaFoldDB" id="A0A4C1UBV3"/>
<name>A0A4C1UBV3_EUMVA</name>
<protein>
    <submittedName>
        <fullName evidence="3">PiggyBac transposable element-derived protein 4</fullName>
    </submittedName>
</protein>
<dbReference type="PANTHER" id="PTHR46599:SF6">
    <property type="entry name" value="DUAL SPECIFICITY PHOSPHATASE 26"/>
    <property type="match status" value="1"/>
</dbReference>
<evidence type="ECO:0000313" key="3">
    <source>
        <dbReference type="EMBL" id="GBP23607.1"/>
    </source>
</evidence>